<dbReference type="Proteomes" id="UP001155163">
    <property type="component" value="Unassembled WGS sequence"/>
</dbReference>
<reference evidence="2 3" key="1">
    <citation type="journal article" date="2022" name="Int. J. Syst. Evol. Microbiol.">
        <title>Pseudomonas aegrilactucae sp. nov. and Pseudomonas morbosilactucae sp. nov., pathogens causing bacterial rot of lettuce in Japan.</title>
        <authorList>
            <person name="Sawada H."/>
            <person name="Fujikawa T."/>
            <person name="Satou M."/>
        </authorList>
    </citation>
    <scope>NUCLEOTIDE SEQUENCE [LARGE SCALE GENOMIC DNA]</scope>
    <source>
        <strain evidence="2 3">MAFF 302046</strain>
    </source>
</reference>
<proteinExistence type="predicted"/>
<accession>A0ABT0JGT3</accession>
<evidence type="ECO:0000256" key="1">
    <source>
        <dbReference type="SAM" id="MobiDB-lite"/>
    </source>
</evidence>
<feature type="region of interest" description="Disordered" evidence="1">
    <location>
        <begin position="523"/>
        <end position="590"/>
    </location>
</feature>
<protein>
    <recommendedName>
        <fullName evidence="4">Restriction endonuclease</fullName>
    </recommendedName>
</protein>
<reference evidence="2 3" key="2">
    <citation type="journal article" date="2023" name="Plant Pathol.">
        <title>Dismantling and reorganizing Pseudomonas marginalis sensu#lato.</title>
        <authorList>
            <person name="Sawada H."/>
            <person name="Fujikawa T."/>
            <person name="Satou M."/>
        </authorList>
    </citation>
    <scope>NUCLEOTIDE SEQUENCE [LARGE SCALE GENOMIC DNA]</scope>
    <source>
        <strain evidence="2 3">MAFF 302046</strain>
    </source>
</reference>
<dbReference type="RefSeq" id="WP_268262173.1">
    <property type="nucleotide sequence ID" value="NZ_JALQCX010000022.1"/>
</dbReference>
<keyword evidence="3" id="KW-1185">Reference proteome</keyword>
<evidence type="ECO:0008006" key="4">
    <source>
        <dbReference type="Google" id="ProtNLM"/>
    </source>
</evidence>
<name>A0ABT0JGT3_9PSED</name>
<gene>
    <name evidence="2" type="ORF">M1B35_13490</name>
</gene>
<feature type="compositionally biased region" description="Low complexity" evidence="1">
    <location>
        <begin position="523"/>
        <end position="544"/>
    </location>
</feature>
<evidence type="ECO:0000313" key="2">
    <source>
        <dbReference type="EMBL" id="MCK9815116.1"/>
    </source>
</evidence>
<feature type="compositionally biased region" description="Polar residues" evidence="1">
    <location>
        <begin position="570"/>
        <end position="584"/>
    </location>
</feature>
<organism evidence="2 3">
    <name type="scientific">Pseudomonas morbosilactucae</name>
    <dbReference type="NCBI Taxonomy" id="2938197"/>
    <lineage>
        <taxon>Bacteria</taxon>
        <taxon>Pseudomonadati</taxon>
        <taxon>Pseudomonadota</taxon>
        <taxon>Gammaproteobacteria</taxon>
        <taxon>Pseudomonadales</taxon>
        <taxon>Pseudomonadaceae</taxon>
        <taxon>Pseudomonas</taxon>
    </lineage>
</organism>
<comment type="caution">
    <text evidence="2">The sequence shown here is derived from an EMBL/GenBank/DDBJ whole genome shotgun (WGS) entry which is preliminary data.</text>
</comment>
<dbReference type="EMBL" id="JALQCX010000022">
    <property type="protein sequence ID" value="MCK9815116.1"/>
    <property type="molecule type" value="Genomic_DNA"/>
</dbReference>
<sequence>MLYGPVAKDLLDFLHDPLHNTQYLDGLKPPSWGIRLMARTPLLRRALNQGHIIRLLGQRLRAEIDSLKVDLDQQLAADPQPPSLDDVPRWLATLGNYFDIDLPAPPRDAPEHFTDRWLEHRESHLWAKLGYTCNRITENLRLPSSYNFSILQHSRLWLAYYLSESLFLMAQGLMLGHFRNGHLVLRFSPLLERELKSYWLSEVSEYHSNSADQRQLQTLQQTLVQLGHLPPPQSTFLVDLLLDKCLSIHAQYIQGELKNSPLYQYLRDIVYIAGHLQIRALCGQQRTHYSEFAHQVSPATLSLMASALSSAEAPPFNSPQNFIQVQDGFYLRGALNLKYGLKKVVGHLLITQKNPGSKEDFGNTLGNNFERDYIVNYIRALESERYKVYGELKAGNHAQVKGYDVDLVLHDQAHDQYYFIQVKYRLRDQPTYLSEQYQLMFRDDFHRGYAKQLLILKQHLNHPSIRQKLAQNGLAGAREDNSHFILLHNLPFLNYHQTQGVLFYEWNRFRNLLKAAESQCSAPAASARNSPSTTSNCGSSSVLSKRTSRTAKAGTTIASTTPCIGPAASATVSPTWTSSATCSEKPSHDT</sequence>
<evidence type="ECO:0000313" key="3">
    <source>
        <dbReference type="Proteomes" id="UP001155163"/>
    </source>
</evidence>